<evidence type="ECO:0000313" key="3">
    <source>
        <dbReference type="Proteomes" id="UP001432322"/>
    </source>
</evidence>
<feature type="region of interest" description="Disordered" evidence="1">
    <location>
        <begin position="1"/>
        <end position="23"/>
    </location>
</feature>
<keyword evidence="3" id="KW-1185">Reference proteome</keyword>
<evidence type="ECO:0000313" key="2">
    <source>
        <dbReference type="EMBL" id="GMT34552.1"/>
    </source>
</evidence>
<sequence>LSPHLSAGRRGGRRVQEDAAVEQRSVHVRHHRADVALAVHLRRGLGVLARADVLGDALAPGLRVSLVDGVDGAARLALHVGM</sequence>
<organism evidence="2 3">
    <name type="scientific">Pristionchus fissidentatus</name>
    <dbReference type="NCBI Taxonomy" id="1538716"/>
    <lineage>
        <taxon>Eukaryota</taxon>
        <taxon>Metazoa</taxon>
        <taxon>Ecdysozoa</taxon>
        <taxon>Nematoda</taxon>
        <taxon>Chromadorea</taxon>
        <taxon>Rhabditida</taxon>
        <taxon>Rhabditina</taxon>
        <taxon>Diplogasteromorpha</taxon>
        <taxon>Diplogasteroidea</taxon>
        <taxon>Neodiplogasteridae</taxon>
        <taxon>Pristionchus</taxon>
    </lineage>
</organism>
<dbReference type="Proteomes" id="UP001432322">
    <property type="component" value="Unassembled WGS sequence"/>
</dbReference>
<dbReference type="EMBL" id="BTSY01000006">
    <property type="protein sequence ID" value="GMT34552.1"/>
    <property type="molecule type" value="Genomic_DNA"/>
</dbReference>
<reference evidence="2" key="1">
    <citation type="submission" date="2023-10" db="EMBL/GenBank/DDBJ databases">
        <title>Genome assembly of Pristionchus species.</title>
        <authorList>
            <person name="Yoshida K."/>
            <person name="Sommer R.J."/>
        </authorList>
    </citation>
    <scope>NUCLEOTIDE SEQUENCE</scope>
    <source>
        <strain evidence="2">RS5133</strain>
    </source>
</reference>
<feature type="non-terminal residue" evidence="2">
    <location>
        <position position="82"/>
    </location>
</feature>
<gene>
    <name evidence="2" type="ORF">PFISCL1PPCAC_25849</name>
</gene>
<accession>A0AAV5WRA9</accession>
<comment type="caution">
    <text evidence="2">The sequence shown here is derived from an EMBL/GenBank/DDBJ whole genome shotgun (WGS) entry which is preliminary data.</text>
</comment>
<name>A0AAV5WRA9_9BILA</name>
<feature type="non-terminal residue" evidence="2">
    <location>
        <position position="1"/>
    </location>
</feature>
<dbReference type="AlphaFoldDB" id="A0AAV5WRA9"/>
<evidence type="ECO:0000256" key="1">
    <source>
        <dbReference type="SAM" id="MobiDB-lite"/>
    </source>
</evidence>
<protein>
    <submittedName>
        <fullName evidence="2">Uncharacterized protein</fullName>
    </submittedName>
</protein>
<proteinExistence type="predicted"/>